<dbReference type="GO" id="GO:0005524">
    <property type="term" value="F:ATP binding"/>
    <property type="evidence" value="ECO:0007669"/>
    <property type="project" value="UniProtKB-KW"/>
</dbReference>
<keyword evidence="7" id="KW-1185">Reference proteome</keyword>
<dbReference type="RefSeq" id="WP_046842759.1">
    <property type="nucleotide sequence ID" value="NZ_BMHJ01000023.1"/>
</dbReference>
<protein>
    <submittedName>
        <fullName evidence="6">ABC transporter ATP-binding protein</fullName>
    </submittedName>
</protein>
<dbReference type="GO" id="GO:0022857">
    <property type="term" value="F:transmembrane transporter activity"/>
    <property type="evidence" value="ECO:0007669"/>
    <property type="project" value="TreeGrafter"/>
</dbReference>
<evidence type="ECO:0000256" key="4">
    <source>
        <dbReference type="ARBA" id="ARBA00022840"/>
    </source>
</evidence>
<dbReference type="Proteomes" id="UP000034024">
    <property type="component" value="Chromosome"/>
</dbReference>
<dbReference type="PROSITE" id="PS50893">
    <property type="entry name" value="ABC_TRANSPORTER_2"/>
    <property type="match status" value="1"/>
</dbReference>
<evidence type="ECO:0000313" key="7">
    <source>
        <dbReference type="Proteomes" id="UP000034024"/>
    </source>
</evidence>
<dbReference type="SUPFAM" id="SSF52540">
    <property type="entry name" value="P-loop containing nucleoside triphosphate hydrolases"/>
    <property type="match status" value="1"/>
</dbReference>
<dbReference type="InterPro" id="IPR017911">
    <property type="entry name" value="MacB-like_ATP-bd"/>
</dbReference>
<name>A0A0F7JLL4_9DEIO</name>
<accession>A0A0F7JLL4</accession>
<evidence type="ECO:0000256" key="2">
    <source>
        <dbReference type="ARBA" id="ARBA00022448"/>
    </source>
</evidence>
<evidence type="ECO:0000256" key="3">
    <source>
        <dbReference type="ARBA" id="ARBA00022741"/>
    </source>
</evidence>
<organism evidence="6 7">
    <name type="scientific">Deinococcus soli</name>
    <name type="common">ex Cha et al. 2016</name>
    <dbReference type="NCBI Taxonomy" id="1309411"/>
    <lineage>
        <taxon>Bacteria</taxon>
        <taxon>Thermotogati</taxon>
        <taxon>Deinococcota</taxon>
        <taxon>Deinococci</taxon>
        <taxon>Deinococcales</taxon>
        <taxon>Deinococcaceae</taxon>
        <taxon>Deinococcus</taxon>
    </lineage>
</organism>
<comment type="similarity">
    <text evidence="1">Belongs to the ABC transporter superfamily.</text>
</comment>
<dbReference type="InterPro" id="IPR003593">
    <property type="entry name" value="AAA+_ATPase"/>
</dbReference>
<dbReference type="Pfam" id="PF00005">
    <property type="entry name" value="ABC_tran"/>
    <property type="match status" value="1"/>
</dbReference>
<dbReference type="PANTHER" id="PTHR24220">
    <property type="entry name" value="IMPORT ATP-BINDING PROTEIN"/>
    <property type="match status" value="1"/>
</dbReference>
<dbReference type="GO" id="GO:0016887">
    <property type="term" value="F:ATP hydrolysis activity"/>
    <property type="evidence" value="ECO:0007669"/>
    <property type="project" value="InterPro"/>
</dbReference>
<proteinExistence type="inferred from homology"/>
<keyword evidence="4 6" id="KW-0067">ATP-binding</keyword>
<dbReference type="InterPro" id="IPR015854">
    <property type="entry name" value="ABC_transpr_LolD-like"/>
</dbReference>
<dbReference type="PROSITE" id="PS00211">
    <property type="entry name" value="ABC_TRANSPORTER_1"/>
    <property type="match status" value="1"/>
</dbReference>
<reference evidence="6 7" key="1">
    <citation type="submission" date="2015-01" db="EMBL/GenBank/DDBJ databases">
        <title>Deinococcus soli/N5/whole genome sequencing.</title>
        <authorList>
            <person name="Kim M.K."/>
            <person name="Srinivasan S."/>
            <person name="Lee J.-J."/>
        </authorList>
    </citation>
    <scope>NUCLEOTIDE SEQUENCE [LARGE SCALE GENOMIC DNA]</scope>
    <source>
        <strain evidence="6 7">N5</strain>
    </source>
</reference>
<feature type="domain" description="ABC transporter" evidence="5">
    <location>
        <begin position="18"/>
        <end position="236"/>
    </location>
</feature>
<dbReference type="InterPro" id="IPR027417">
    <property type="entry name" value="P-loop_NTPase"/>
</dbReference>
<dbReference type="KEGG" id="dch:SY84_02955"/>
<evidence type="ECO:0000259" key="5">
    <source>
        <dbReference type="PROSITE" id="PS50893"/>
    </source>
</evidence>
<gene>
    <name evidence="6" type="ORF">SY84_02955</name>
</gene>
<dbReference type="OrthoDB" id="66958at2"/>
<dbReference type="InterPro" id="IPR017871">
    <property type="entry name" value="ABC_transporter-like_CS"/>
</dbReference>
<dbReference type="CDD" id="cd03255">
    <property type="entry name" value="ABC_MJ0796_LolCDE_FtsE"/>
    <property type="match status" value="1"/>
</dbReference>
<sequence length="236" mass="25015">MRRVTRAPTSVRTVPPALEGRALVQAFGAQTVLRGVSVAVQPGEVVAVTGPSGSGKSTLLHLLGGLDTPQSGEVHWAGERVDSLGTQLRAQRRAAQLGLVFQHHYLLEDLTVLDNVLIPTRLSGRGDGVRARDLLARVGLSGREDAYPGVLSGGERQRVAVARALAAHPAVVLADEPTGSLDRANAQAVAQLLVNLAREEGAGVLLVTHDDRLTRYADRTLHLLDGQFTDEAPDFA</sequence>
<dbReference type="PATRIC" id="fig|1309411.5.peg.616"/>
<dbReference type="EMBL" id="CP011389">
    <property type="protein sequence ID" value="AKH16184.1"/>
    <property type="molecule type" value="Genomic_DNA"/>
</dbReference>
<dbReference type="GO" id="GO:0005886">
    <property type="term" value="C:plasma membrane"/>
    <property type="evidence" value="ECO:0007669"/>
    <property type="project" value="TreeGrafter"/>
</dbReference>
<keyword evidence="3" id="KW-0547">Nucleotide-binding</keyword>
<dbReference type="AlphaFoldDB" id="A0A0F7JLL4"/>
<dbReference type="PANTHER" id="PTHR24220:SF689">
    <property type="entry name" value="LIPOPROTEIN-RELEASING SYSTEM ATP-BINDING PROTEIN LOLD"/>
    <property type="match status" value="1"/>
</dbReference>
<dbReference type="SMART" id="SM00382">
    <property type="entry name" value="AAA"/>
    <property type="match status" value="1"/>
</dbReference>
<dbReference type="InterPro" id="IPR003439">
    <property type="entry name" value="ABC_transporter-like_ATP-bd"/>
</dbReference>
<evidence type="ECO:0000256" key="1">
    <source>
        <dbReference type="ARBA" id="ARBA00005417"/>
    </source>
</evidence>
<dbReference type="Gene3D" id="3.40.50.300">
    <property type="entry name" value="P-loop containing nucleotide triphosphate hydrolases"/>
    <property type="match status" value="1"/>
</dbReference>
<evidence type="ECO:0000313" key="6">
    <source>
        <dbReference type="EMBL" id="AKH16184.1"/>
    </source>
</evidence>
<keyword evidence="2" id="KW-0813">Transport</keyword>